<evidence type="ECO:0000256" key="1">
    <source>
        <dbReference type="SAM" id="MobiDB-lite"/>
    </source>
</evidence>
<organism evidence="2 3">
    <name type="scientific">Scophthalmus maximus</name>
    <name type="common">Turbot</name>
    <name type="synonym">Psetta maxima</name>
    <dbReference type="NCBI Taxonomy" id="52904"/>
    <lineage>
        <taxon>Eukaryota</taxon>
        <taxon>Metazoa</taxon>
        <taxon>Chordata</taxon>
        <taxon>Craniata</taxon>
        <taxon>Vertebrata</taxon>
        <taxon>Euteleostomi</taxon>
        <taxon>Actinopterygii</taxon>
        <taxon>Neopterygii</taxon>
        <taxon>Teleostei</taxon>
        <taxon>Neoteleostei</taxon>
        <taxon>Acanthomorphata</taxon>
        <taxon>Carangaria</taxon>
        <taxon>Pleuronectiformes</taxon>
        <taxon>Pleuronectoidei</taxon>
        <taxon>Scophthalmidae</taxon>
        <taxon>Scophthalmus</taxon>
    </lineage>
</organism>
<evidence type="ECO:0000313" key="3">
    <source>
        <dbReference type="Proteomes" id="UP000438429"/>
    </source>
</evidence>
<reference evidence="2 3" key="1">
    <citation type="submission" date="2019-06" db="EMBL/GenBank/DDBJ databases">
        <title>Draft genomes of female and male turbot (Scophthalmus maximus).</title>
        <authorList>
            <person name="Xu H."/>
            <person name="Xu X.-W."/>
            <person name="Shao C."/>
            <person name="Chen S."/>
        </authorList>
    </citation>
    <scope>NUCLEOTIDE SEQUENCE [LARGE SCALE GENOMIC DNA]</scope>
    <source>
        <strain evidence="2">Ysfricsl-2016a</strain>
        <tissue evidence="2">Blood</tissue>
    </source>
</reference>
<dbReference type="Proteomes" id="UP000438429">
    <property type="component" value="Unassembled WGS sequence"/>
</dbReference>
<sequence>MSAAHCDSGATNTPRMGKKEKRIRSVCCTIEQQHPPPDHRYPASDLAWCPCRRHVTPSAKQHKDLQRWGKPAASGCGALEKL</sequence>
<dbReference type="EMBL" id="VEVO01000010">
    <property type="protein sequence ID" value="KAF0035949.1"/>
    <property type="molecule type" value="Genomic_DNA"/>
</dbReference>
<dbReference type="AlphaFoldDB" id="A0A6A4STD1"/>
<gene>
    <name evidence="2" type="ORF">F2P81_011261</name>
</gene>
<comment type="caution">
    <text evidence="2">The sequence shown here is derived from an EMBL/GenBank/DDBJ whole genome shotgun (WGS) entry which is preliminary data.</text>
</comment>
<feature type="region of interest" description="Disordered" evidence="1">
    <location>
        <begin position="1"/>
        <end position="21"/>
    </location>
</feature>
<name>A0A6A4STD1_SCOMX</name>
<feature type="region of interest" description="Disordered" evidence="1">
    <location>
        <begin position="60"/>
        <end position="82"/>
    </location>
</feature>
<evidence type="ECO:0000313" key="2">
    <source>
        <dbReference type="EMBL" id="KAF0035949.1"/>
    </source>
</evidence>
<proteinExistence type="predicted"/>
<accession>A0A6A4STD1</accession>
<protein>
    <submittedName>
        <fullName evidence="2">Uncharacterized protein</fullName>
    </submittedName>
</protein>